<accession>A0A552FQH7</accession>
<dbReference type="PANTHER" id="PTHR38657">
    <property type="entry name" value="SLR1343 PROTEIN"/>
    <property type="match status" value="1"/>
</dbReference>
<sequence length="527" mass="61389">MTIGIWILGDQLWTGQAALANRQAYARETPVILIESHNHIRQRPYHQQKLVLIWSAMRHFAEELKTLGWSVTYEVAEDFEPILSAWIERLGIKELQIMMPNNLPFLRLIKNLNLDCVITLIDNNHFLWTRTDFNNWAKSRKRLLLEDFYRESRKKWQILIEDNQPIGGQWNFDKQNRKPPKDGLKTAAPLWFEPDEITLQVIADVEALDIPKYGKIKPFRWAVNRRQALQVLEHFITNCLPNFGPYQDAMITEEETLWHSLLSPYLNLGLLTPLEVIQAAEIAYKKDNLAVNSIEGFIRQVLGWREYMQGIYHYLGEDYANHNWFEHQQPLPAFFWDSNQTEMNCLKQVLSQVENTGYAHHIQRLMILSNFALIFGCSPPAVENWFHSVFIDAYDWVMQTNVLGMGQFADGGILASKPYAASANYIDKMSDYCRGCVYKKNERVGEFACPFNFLYWDFLARHREKLKCQGRVNMILGHLDRMSADELNQMRCQSNQLRAISCQESGVRSQESGGDREIGFWGDRVLG</sequence>
<name>A0A552FQH7_MICAE</name>
<protein>
    <submittedName>
        <fullName evidence="1">Cryptochrome/photolyase family protein</fullName>
    </submittedName>
</protein>
<dbReference type="PANTHER" id="PTHR38657:SF1">
    <property type="entry name" value="SLR1343 PROTEIN"/>
    <property type="match status" value="1"/>
</dbReference>
<dbReference type="Proteomes" id="UP000316958">
    <property type="component" value="Unassembled WGS sequence"/>
</dbReference>
<dbReference type="Gene3D" id="1.10.10.1710">
    <property type="entry name" value="Deoxyribodipyrimidine photolyase-related"/>
    <property type="match status" value="1"/>
</dbReference>
<dbReference type="Gene3D" id="1.10.579.10">
    <property type="entry name" value="DNA Cyclobutane Dipyrimidine Photolyase, subunit A, domain 3"/>
    <property type="match status" value="1"/>
</dbReference>
<dbReference type="InterPro" id="IPR007357">
    <property type="entry name" value="PhrB-like"/>
</dbReference>
<gene>
    <name evidence="1" type="ORF">EWV57_13580</name>
</gene>
<dbReference type="Pfam" id="PF04244">
    <property type="entry name" value="DPRP"/>
    <property type="match status" value="1"/>
</dbReference>
<dbReference type="InterPro" id="IPR052551">
    <property type="entry name" value="UV-DNA_repair_photolyase"/>
</dbReference>
<evidence type="ECO:0000313" key="2">
    <source>
        <dbReference type="Proteomes" id="UP000316958"/>
    </source>
</evidence>
<dbReference type="InterPro" id="IPR036134">
    <property type="entry name" value="Crypto/Photolyase_FAD-like_sf"/>
</dbReference>
<comment type="caution">
    <text evidence="1">The sequence shown here is derived from an EMBL/GenBank/DDBJ whole genome shotgun (WGS) entry which is preliminary data.</text>
</comment>
<reference evidence="1 2" key="1">
    <citation type="submission" date="2019-01" db="EMBL/GenBank/DDBJ databases">
        <title>Coherence of Microcystis species and biogeography revealed through population genomics.</title>
        <authorList>
            <person name="Perez-Carrascal O.M."/>
            <person name="Terrat Y."/>
            <person name="Giani A."/>
            <person name="Fortin N."/>
            <person name="Tromas N."/>
            <person name="Shapiro B.J."/>
        </authorList>
    </citation>
    <scope>NUCLEOTIDE SEQUENCE [LARGE SCALE GENOMIC DNA]</scope>
    <source>
        <strain evidence="1">Ma_QC_Ch_20071001_S25D</strain>
    </source>
</reference>
<dbReference type="Gene3D" id="3.40.50.620">
    <property type="entry name" value="HUPs"/>
    <property type="match status" value="1"/>
</dbReference>
<keyword evidence="1" id="KW-0456">Lyase</keyword>
<proteinExistence type="predicted"/>
<evidence type="ECO:0000313" key="1">
    <source>
        <dbReference type="EMBL" id="TRU48857.1"/>
    </source>
</evidence>
<organism evidence="1 2">
    <name type="scientific">Microcystis aeruginosa Ma_QC_Ch_20071001_S25D</name>
    <dbReference type="NCBI Taxonomy" id="2486250"/>
    <lineage>
        <taxon>Bacteria</taxon>
        <taxon>Bacillati</taxon>
        <taxon>Cyanobacteriota</taxon>
        <taxon>Cyanophyceae</taxon>
        <taxon>Oscillatoriophycideae</taxon>
        <taxon>Chroococcales</taxon>
        <taxon>Microcystaceae</taxon>
        <taxon>Microcystis</taxon>
    </lineage>
</organism>
<dbReference type="SUPFAM" id="SSF48173">
    <property type="entry name" value="Cryptochrome/photolyase FAD-binding domain"/>
    <property type="match status" value="1"/>
</dbReference>
<dbReference type="EMBL" id="SFBE01000228">
    <property type="protein sequence ID" value="TRU48857.1"/>
    <property type="molecule type" value="Genomic_DNA"/>
</dbReference>
<dbReference type="InterPro" id="IPR014729">
    <property type="entry name" value="Rossmann-like_a/b/a_fold"/>
</dbReference>
<dbReference type="GO" id="GO:0016829">
    <property type="term" value="F:lyase activity"/>
    <property type="evidence" value="ECO:0007669"/>
    <property type="project" value="UniProtKB-KW"/>
</dbReference>
<dbReference type="Gene3D" id="1.25.40.80">
    <property type="match status" value="1"/>
</dbReference>
<dbReference type="AlphaFoldDB" id="A0A552FQH7"/>